<reference evidence="1 2" key="1">
    <citation type="submission" date="2017-07" db="EMBL/GenBank/DDBJ databases">
        <title>Phylogenetic study on the rhizospheric bacterium Ochrobactrum sp. A44.</title>
        <authorList>
            <person name="Krzyzanowska D.M."/>
            <person name="Ossowicki A."/>
            <person name="Rajewska M."/>
            <person name="Maciag T."/>
            <person name="Kaczynski Z."/>
            <person name="Czerwicka M."/>
            <person name="Jafra S."/>
        </authorList>
    </citation>
    <scope>NUCLEOTIDE SEQUENCE [LARGE SCALE GENOMIC DNA]</scope>
    <source>
        <strain evidence="1 2">CCUG 30717</strain>
    </source>
</reference>
<accession>A0A256GA24</accession>
<protein>
    <submittedName>
        <fullName evidence="1">Uncharacterized protein</fullName>
    </submittedName>
</protein>
<keyword evidence="2" id="KW-1185">Reference proteome</keyword>
<organism evidence="1 2">
    <name type="scientific">Brucella pseudogrignonensis</name>
    <dbReference type="NCBI Taxonomy" id="419475"/>
    <lineage>
        <taxon>Bacteria</taxon>
        <taxon>Pseudomonadati</taxon>
        <taxon>Pseudomonadota</taxon>
        <taxon>Alphaproteobacteria</taxon>
        <taxon>Hyphomicrobiales</taxon>
        <taxon>Brucellaceae</taxon>
        <taxon>Brucella/Ochrobactrum group</taxon>
        <taxon>Brucella</taxon>
    </lineage>
</organism>
<proteinExistence type="predicted"/>
<evidence type="ECO:0000313" key="2">
    <source>
        <dbReference type="Proteomes" id="UP000216188"/>
    </source>
</evidence>
<sequence length="42" mass="4666">MPTAPRLPSTKQVSCQFEISGGIDVKSLDGADNWRRQDQSFV</sequence>
<dbReference type="Proteomes" id="UP000216188">
    <property type="component" value="Unassembled WGS sequence"/>
</dbReference>
<dbReference type="EMBL" id="NNRM01000037">
    <property type="protein sequence ID" value="OYR23975.1"/>
    <property type="molecule type" value="Genomic_DNA"/>
</dbReference>
<dbReference type="AlphaFoldDB" id="A0A256GA24"/>
<gene>
    <name evidence="1" type="ORF">CEV34_3308</name>
</gene>
<comment type="caution">
    <text evidence="1">The sequence shown here is derived from an EMBL/GenBank/DDBJ whole genome shotgun (WGS) entry which is preliminary data.</text>
</comment>
<evidence type="ECO:0000313" key="1">
    <source>
        <dbReference type="EMBL" id="OYR23975.1"/>
    </source>
</evidence>
<name>A0A256GA24_9HYPH</name>